<feature type="transmembrane region" description="Helical" evidence="8">
    <location>
        <begin position="241"/>
        <end position="261"/>
    </location>
</feature>
<feature type="transmembrane region" description="Helical" evidence="8">
    <location>
        <begin position="427"/>
        <end position="449"/>
    </location>
</feature>
<dbReference type="Pfam" id="PF07690">
    <property type="entry name" value="MFS_1"/>
    <property type="match status" value="1"/>
</dbReference>
<keyword evidence="5 8" id="KW-0472">Membrane</keyword>
<evidence type="ECO:0000256" key="4">
    <source>
        <dbReference type="ARBA" id="ARBA00022989"/>
    </source>
</evidence>
<feature type="compositionally biased region" description="Low complexity" evidence="7">
    <location>
        <begin position="23"/>
        <end position="34"/>
    </location>
</feature>
<feature type="region of interest" description="Disordered" evidence="7">
    <location>
        <begin position="1"/>
        <end position="35"/>
    </location>
</feature>
<dbReference type="AlphaFoldDB" id="A0A7S3P1Y6"/>
<dbReference type="InterPro" id="IPR011701">
    <property type="entry name" value="MFS"/>
</dbReference>
<feature type="transmembrane region" description="Helical" evidence="8">
    <location>
        <begin position="110"/>
        <end position="128"/>
    </location>
</feature>
<evidence type="ECO:0000256" key="1">
    <source>
        <dbReference type="ARBA" id="ARBA00004141"/>
    </source>
</evidence>
<evidence type="ECO:0000256" key="2">
    <source>
        <dbReference type="ARBA" id="ARBA00008432"/>
    </source>
</evidence>
<dbReference type="EMBL" id="HBIM01005453">
    <property type="protein sequence ID" value="CAE0406818.1"/>
    <property type="molecule type" value="Transcribed_RNA"/>
</dbReference>
<feature type="coiled-coil region" evidence="6">
    <location>
        <begin position="44"/>
        <end position="71"/>
    </location>
</feature>
<keyword evidence="3 8" id="KW-0812">Transmembrane</keyword>
<keyword evidence="4 8" id="KW-1133">Transmembrane helix</keyword>
<evidence type="ECO:0000256" key="3">
    <source>
        <dbReference type="ARBA" id="ARBA00022692"/>
    </source>
</evidence>
<evidence type="ECO:0008006" key="10">
    <source>
        <dbReference type="Google" id="ProtNLM"/>
    </source>
</evidence>
<organism evidence="9">
    <name type="scientific">Amphora coffeiformis</name>
    <dbReference type="NCBI Taxonomy" id="265554"/>
    <lineage>
        <taxon>Eukaryota</taxon>
        <taxon>Sar</taxon>
        <taxon>Stramenopiles</taxon>
        <taxon>Ochrophyta</taxon>
        <taxon>Bacillariophyta</taxon>
        <taxon>Bacillariophyceae</taxon>
        <taxon>Bacillariophycidae</taxon>
        <taxon>Thalassiophysales</taxon>
        <taxon>Catenulaceae</taxon>
        <taxon>Amphora</taxon>
    </lineage>
</organism>
<dbReference type="InterPro" id="IPR036259">
    <property type="entry name" value="MFS_trans_sf"/>
</dbReference>
<feature type="transmembrane region" description="Helical" evidence="8">
    <location>
        <begin position="401"/>
        <end position="420"/>
    </location>
</feature>
<protein>
    <recommendedName>
        <fullName evidence="10">Major facilitator superfamily (MFS) profile domain-containing protein</fullName>
    </recommendedName>
</protein>
<evidence type="ECO:0000256" key="8">
    <source>
        <dbReference type="SAM" id="Phobius"/>
    </source>
</evidence>
<dbReference type="PANTHER" id="PTHR23515">
    <property type="entry name" value="HIGH-AFFINITY NITRATE TRANSPORTER 2.3"/>
    <property type="match status" value="1"/>
</dbReference>
<evidence type="ECO:0000256" key="5">
    <source>
        <dbReference type="ARBA" id="ARBA00023136"/>
    </source>
</evidence>
<dbReference type="InterPro" id="IPR044772">
    <property type="entry name" value="NO3_transporter"/>
</dbReference>
<dbReference type="GO" id="GO:0015112">
    <property type="term" value="F:nitrate transmembrane transporter activity"/>
    <property type="evidence" value="ECO:0007669"/>
    <property type="project" value="InterPro"/>
</dbReference>
<comment type="similarity">
    <text evidence="2">Belongs to the major facilitator superfamily. Nitrate/nitrite porter (TC 2.A.1.8) family.</text>
</comment>
<gene>
    <name evidence="9" type="ORF">ACOF00016_LOCUS4645</name>
</gene>
<feature type="transmembrane region" description="Helical" evidence="8">
    <location>
        <begin position="487"/>
        <end position="505"/>
    </location>
</feature>
<evidence type="ECO:0000256" key="6">
    <source>
        <dbReference type="SAM" id="Coils"/>
    </source>
</evidence>
<evidence type="ECO:0000256" key="7">
    <source>
        <dbReference type="SAM" id="MobiDB-lite"/>
    </source>
</evidence>
<reference evidence="9" key="1">
    <citation type="submission" date="2021-01" db="EMBL/GenBank/DDBJ databases">
        <authorList>
            <person name="Corre E."/>
            <person name="Pelletier E."/>
            <person name="Niang G."/>
            <person name="Scheremetjew M."/>
            <person name="Finn R."/>
            <person name="Kale V."/>
            <person name="Holt S."/>
            <person name="Cochrane G."/>
            <person name="Meng A."/>
            <person name="Brown T."/>
            <person name="Cohen L."/>
        </authorList>
    </citation>
    <scope>NUCLEOTIDE SEQUENCE</scope>
    <source>
        <strain evidence="9">CCMP127</strain>
    </source>
</reference>
<keyword evidence="6" id="KW-0175">Coiled coil</keyword>
<dbReference type="GO" id="GO:0016020">
    <property type="term" value="C:membrane"/>
    <property type="evidence" value="ECO:0007669"/>
    <property type="project" value="UniProtKB-SubCell"/>
</dbReference>
<dbReference type="SUPFAM" id="SSF103473">
    <property type="entry name" value="MFS general substrate transporter"/>
    <property type="match status" value="1"/>
</dbReference>
<feature type="compositionally biased region" description="Polar residues" evidence="7">
    <location>
        <begin position="13"/>
        <end position="22"/>
    </location>
</feature>
<dbReference type="Gene3D" id="1.20.1250.20">
    <property type="entry name" value="MFS general substrate transporter like domains"/>
    <property type="match status" value="2"/>
</dbReference>
<proteinExistence type="inferred from homology"/>
<feature type="compositionally biased region" description="Pro residues" evidence="7">
    <location>
        <begin position="1"/>
        <end position="11"/>
    </location>
</feature>
<feature type="transmembrane region" description="Helical" evidence="8">
    <location>
        <begin position="455"/>
        <end position="475"/>
    </location>
</feature>
<name>A0A7S3P1Y6_9STRA</name>
<sequence length="608" mass="66575">MTIPQPTPLQDPLPSSASAAEDNSNTNNNNNNNTHAHQRMTAIELDQEAALERLEDERRRLAEEWELCLQDPYRASPESKYTRYAVSVDHEAGDRATEIRLGRLTRPHMRALHCAWVSFFLAFTIWFAPAPLLKEIKDTLGLSKSEVWTSSITNDLTAIVMRIFMGPICDAYAARIPMAVVLIVGAIPTAMVGLVQNATGLAVVRFFIGIAGSSFVMAQFWPIRMFAREIAGTANGLVGGWGNLGGAWTQLMMGRILFPLFRDHVYDGDAEKAWRFICIIPAVVAFCFGCILPFISDDAPMGNYAEMKRNGAMDRLFMTTSLRSGATRNTWILYAQYACSFGVEIVMNNAAVLYYTEEFDLTTEEASTLGFIYGSMNIFARALGGLWSDRLNLTMGMRGRLWLQTLLLVGEGIMIIVFAYTKTLPGAIICMCIFSIFTQAAEGAIYGVVPYVSKLYTGSVAGLVGSGGNAGSVVYGIGFRSLPYRDAFVLMGSIVICSSLLSFGIRIPCHAGLISGEDNHAVISARERYLRRRELERQQFPGPSGQTVETNFVINTPEDGEIMVERGGGVDDAVGVGGEDRGVGGQDSEDDNTDLVSDLKSNSTEDKL</sequence>
<feature type="region of interest" description="Disordered" evidence="7">
    <location>
        <begin position="566"/>
        <end position="608"/>
    </location>
</feature>
<feature type="transmembrane region" description="Helical" evidence="8">
    <location>
        <begin position="273"/>
        <end position="295"/>
    </location>
</feature>
<dbReference type="CDD" id="cd17341">
    <property type="entry name" value="MFS_NRT2_like"/>
    <property type="match status" value="1"/>
</dbReference>
<accession>A0A7S3P1Y6</accession>
<evidence type="ECO:0000313" key="9">
    <source>
        <dbReference type="EMBL" id="CAE0406818.1"/>
    </source>
</evidence>
<feature type="transmembrane region" description="Helical" evidence="8">
    <location>
        <begin position="172"/>
        <end position="195"/>
    </location>
</feature>
<feature type="transmembrane region" description="Helical" evidence="8">
    <location>
        <begin position="202"/>
        <end position="221"/>
    </location>
</feature>
<comment type="subcellular location">
    <subcellularLocation>
        <location evidence="1">Membrane</location>
        <topology evidence="1">Multi-pass membrane protein</topology>
    </subcellularLocation>
</comment>